<dbReference type="InterPro" id="IPR003439">
    <property type="entry name" value="ABC_transporter-like_ATP-bd"/>
</dbReference>
<evidence type="ECO:0000256" key="1">
    <source>
        <dbReference type="ARBA" id="ARBA00005417"/>
    </source>
</evidence>
<dbReference type="Pfam" id="PF00005">
    <property type="entry name" value="ABC_tran"/>
    <property type="match status" value="1"/>
</dbReference>
<evidence type="ECO:0000313" key="7">
    <source>
        <dbReference type="Proteomes" id="UP000193862"/>
    </source>
</evidence>
<dbReference type="InterPro" id="IPR050093">
    <property type="entry name" value="ABC_SmlMolc_Importer"/>
</dbReference>
<accession>A0A1Y5SMS9</accession>
<keyword evidence="6" id="KW-0378">Hydrolase</keyword>
<keyword evidence="7" id="KW-1185">Reference proteome</keyword>
<dbReference type="Proteomes" id="UP000193862">
    <property type="component" value="Unassembled WGS sequence"/>
</dbReference>
<dbReference type="PANTHER" id="PTHR42781">
    <property type="entry name" value="SPERMIDINE/PUTRESCINE IMPORT ATP-BINDING PROTEIN POTA"/>
    <property type="match status" value="1"/>
</dbReference>
<dbReference type="Pfam" id="PF08402">
    <property type="entry name" value="TOBE_2"/>
    <property type="match status" value="1"/>
</dbReference>
<comment type="similarity">
    <text evidence="1">Belongs to the ABC transporter superfamily.</text>
</comment>
<name>A0A1Y5SMS9_9RHOB</name>
<dbReference type="PANTHER" id="PTHR42781:SF4">
    <property type="entry name" value="SPERMIDINE_PUTRESCINE IMPORT ATP-BINDING PROTEIN POTA"/>
    <property type="match status" value="1"/>
</dbReference>
<dbReference type="SMART" id="SM00382">
    <property type="entry name" value="AAA"/>
    <property type="match status" value="1"/>
</dbReference>
<evidence type="ECO:0000256" key="3">
    <source>
        <dbReference type="ARBA" id="ARBA00022741"/>
    </source>
</evidence>
<dbReference type="InterPro" id="IPR013611">
    <property type="entry name" value="Transp-assoc_OB_typ2"/>
</dbReference>
<dbReference type="SUPFAM" id="SSF50331">
    <property type="entry name" value="MOP-like"/>
    <property type="match status" value="1"/>
</dbReference>
<dbReference type="AlphaFoldDB" id="A0A1Y5SMS9"/>
<dbReference type="InterPro" id="IPR027417">
    <property type="entry name" value="P-loop_NTPase"/>
</dbReference>
<dbReference type="OrthoDB" id="9802264at2"/>
<keyword evidence="2" id="KW-0813">Transport</keyword>
<evidence type="ECO:0000256" key="4">
    <source>
        <dbReference type="ARBA" id="ARBA00022840"/>
    </source>
</evidence>
<feature type="domain" description="ABC transporter" evidence="5">
    <location>
        <begin position="4"/>
        <end position="241"/>
    </location>
</feature>
<keyword evidence="3" id="KW-0547">Nucleotide-binding</keyword>
<dbReference type="SUPFAM" id="SSF52540">
    <property type="entry name" value="P-loop containing nucleoside triphosphate hydrolases"/>
    <property type="match status" value="1"/>
</dbReference>
<dbReference type="RefSeq" id="WP_085836295.1">
    <property type="nucleotide sequence ID" value="NZ_FWFS01000005.1"/>
</dbReference>
<organism evidence="6 7">
    <name type="scientific">Aquimixticola soesokkakensis</name>
    <dbReference type="NCBI Taxonomy" id="1519096"/>
    <lineage>
        <taxon>Bacteria</taxon>
        <taxon>Pseudomonadati</taxon>
        <taxon>Pseudomonadota</taxon>
        <taxon>Alphaproteobacteria</taxon>
        <taxon>Rhodobacterales</taxon>
        <taxon>Paracoccaceae</taxon>
        <taxon>Aquimixticola</taxon>
    </lineage>
</organism>
<dbReference type="GO" id="GO:0140359">
    <property type="term" value="F:ABC-type transporter activity"/>
    <property type="evidence" value="ECO:0007669"/>
    <property type="project" value="UniProtKB-ARBA"/>
</dbReference>
<dbReference type="GO" id="GO:0043190">
    <property type="term" value="C:ATP-binding cassette (ABC) transporter complex"/>
    <property type="evidence" value="ECO:0007669"/>
    <property type="project" value="InterPro"/>
</dbReference>
<dbReference type="InterPro" id="IPR017871">
    <property type="entry name" value="ABC_transporter-like_CS"/>
</dbReference>
<protein>
    <submittedName>
        <fullName evidence="6">Trehalose import ATP-binding protein SugC</fullName>
        <ecNumber evidence="6">3.6.3.-</ecNumber>
    </submittedName>
</protein>
<proteinExistence type="inferred from homology"/>
<reference evidence="6 7" key="1">
    <citation type="submission" date="2017-03" db="EMBL/GenBank/DDBJ databases">
        <authorList>
            <person name="Afonso C.L."/>
            <person name="Miller P.J."/>
            <person name="Scott M.A."/>
            <person name="Spackman E."/>
            <person name="Goraichik I."/>
            <person name="Dimitrov K.M."/>
            <person name="Suarez D.L."/>
            <person name="Swayne D.E."/>
        </authorList>
    </citation>
    <scope>NUCLEOTIDE SEQUENCE [LARGE SCALE GENOMIC DNA]</scope>
    <source>
        <strain evidence="6 7">CECT 8620</strain>
    </source>
</reference>
<dbReference type="PROSITE" id="PS50893">
    <property type="entry name" value="ABC_TRANSPORTER_2"/>
    <property type="match status" value="1"/>
</dbReference>
<dbReference type="EC" id="3.6.3.-" evidence="6"/>
<evidence type="ECO:0000256" key="2">
    <source>
        <dbReference type="ARBA" id="ARBA00022448"/>
    </source>
</evidence>
<dbReference type="FunFam" id="3.40.50.300:FF:000042">
    <property type="entry name" value="Maltose/maltodextrin ABC transporter, ATP-binding protein"/>
    <property type="match status" value="1"/>
</dbReference>
<keyword evidence="4 6" id="KW-0067">ATP-binding</keyword>
<evidence type="ECO:0000313" key="6">
    <source>
        <dbReference type="EMBL" id="SLN41353.1"/>
    </source>
</evidence>
<evidence type="ECO:0000259" key="5">
    <source>
        <dbReference type="PROSITE" id="PS50893"/>
    </source>
</evidence>
<gene>
    <name evidence="6" type="primary">sugC_1</name>
    <name evidence="6" type="ORF">AQS8620_01588</name>
</gene>
<dbReference type="GO" id="GO:0005524">
    <property type="term" value="F:ATP binding"/>
    <property type="evidence" value="ECO:0007669"/>
    <property type="project" value="UniProtKB-KW"/>
</dbReference>
<dbReference type="InterPro" id="IPR008995">
    <property type="entry name" value="Mo/tungstate-bd_C_term_dom"/>
</dbReference>
<dbReference type="InterPro" id="IPR003593">
    <property type="entry name" value="AAA+_ATPase"/>
</dbReference>
<sequence>MAELGFRNLSKTFDGAAALQDINAQIKSGEFVALLGPSGCGKTTLLRLTAGFEQPSAGAISLGGQTVADAARAGSFVPPEAREIGIVFQSYALWPHKSVAQNVSYPLEVRRVPRAQRAARVEEALALTGLSGLADRSPAQLSGGQRQRVALARCLVFDPRAVLLDEPLANLDLALRASMHEVFSMFHRRTKATMLYVTHDQSEALALADRVAVMAAGKIRQFASPETLYRAPLDCFVAGFVGEGAVVALQAAGPVSNAFGARDGAQCDVTVFGQTLRARSTQDSPTHVSIRPESLRLSQDGAVRARVIGCTYQGGRFRLSLDTGGETLVAFAPRRAAIGETLGVELHDLWAFHDPKAARSDVLMQRALAHV</sequence>
<dbReference type="Gene3D" id="3.40.50.300">
    <property type="entry name" value="P-loop containing nucleotide triphosphate hydrolases"/>
    <property type="match status" value="1"/>
</dbReference>
<dbReference type="EMBL" id="FWFS01000005">
    <property type="protein sequence ID" value="SLN41353.1"/>
    <property type="molecule type" value="Genomic_DNA"/>
</dbReference>
<dbReference type="GO" id="GO:0016887">
    <property type="term" value="F:ATP hydrolysis activity"/>
    <property type="evidence" value="ECO:0007669"/>
    <property type="project" value="InterPro"/>
</dbReference>
<dbReference type="PROSITE" id="PS00211">
    <property type="entry name" value="ABC_TRANSPORTER_1"/>
    <property type="match status" value="1"/>
</dbReference>